<sequence>MPQCLLSVLVGYAMSEETGPVGSGDMIYPGEKDKTAFRDMLNCLNLGCQVCHATSLDAAE</sequence>
<evidence type="ECO:0000313" key="1">
    <source>
        <dbReference type="EMBL" id="KAH6836052.1"/>
    </source>
</evidence>
<comment type="caution">
    <text evidence="1">The sequence shown here is derived from an EMBL/GenBank/DDBJ whole genome shotgun (WGS) entry which is preliminary data.</text>
</comment>
<keyword evidence="2" id="KW-1185">Reference proteome</keyword>
<name>A0AAD4PEJ7_PERFH</name>
<organism evidence="1 2">
    <name type="scientific">Perilla frutescens var. hirtella</name>
    <name type="common">Perilla citriodora</name>
    <name type="synonym">Perilla setoyensis</name>
    <dbReference type="NCBI Taxonomy" id="608512"/>
    <lineage>
        <taxon>Eukaryota</taxon>
        <taxon>Viridiplantae</taxon>
        <taxon>Streptophyta</taxon>
        <taxon>Embryophyta</taxon>
        <taxon>Tracheophyta</taxon>
        <taxon>Spermatophyta</taxon>
        <taxon>Magnoliopsida</taxon>
        <taxon>eudicotyledons</taxon>
        <taxon>Gunneridae</taxon>
        <taxon>Pentapetalae</taxon>
        <taxon>asterids</taxon>
        <taxon>lamiids</taxon>
        <taxon>Lamiales</taxon>
        <taxon>Lamiaceae</taxon>
        <taxon>Nepetoideae</taxon>
        <taxon>Elsholtzieae</taxon>
        <taxon>Perilla</taxon>
    </lineage>
</organism>
<gene>
    <name evidence="1" type="ORF">C2S53_012020</name>
</gene>
<protein>
    <submittedName>
        <fullName evidence="1">Uncharacterized protein</fullName>
    </submittedName>
</protein>
<dbReference type="AlphaFoldDB" id="A0AAD4PEJ7"/>
<evidence type="ECO:0000313" key="2">
    <source>
        <dbReference type="Proteomes" id="UP001190926"/>
    </source>
</evidence>
<proteinExistence type="predicted"/>
<feature type="non-terminal residue" evidence="1">
    <location>
        <position position="60"/>
    </location>
</feature>
<dbReference type="EMBL" id="SDAM02000027">
    <property type="protein sequence ID" value="KAH6836052.1"/>
    <property type="molecule type" value="Genomic_DNA"/>
</dbReference>
<dbReference type="Proteomes" id="UP001190926">
    <property type="component" value="Unassembled WGS sequence"/>
</dbReference>
<accession>A0AAD4PEJ7</accession>
<reference evidence="1 2" key="1">
    <citation type="journal article" date="2021" name="Nat. Commun.">
        <title>Incipient diploidization of the medicinal plant Perilla within 10,000 years.</title>
        <authorList>
            <person name="Zhang Y."/>
            <person name="Shen Q."/>
            <person name="Leng L."/>
            <person name="Zhang D."/>
            <person name="Chen S."/>
            <person name="Shi Y."/>
            <person name="Ning Z."/>
            <person name="Chen S."/>
        </authorList>
    </citation>
    <scope>NUCLEOTIDE SEQUENCE [LARGE SCALE GENOMIC DNA]</scope>
    <source>
        <strain evidence="2">cv. PC099</strain>
    </source>
</reference>